<keyword evidence="4" id="KW-1185">Reference proteome</keyword>
<keyword evidence="1" id="KW-0233">DNA recombination</keyword>
<reference evidence="3 4" key="1">
    <citation type="submission" date="2019-02" db="EMBL/GenBank/DDBJ databases">
        <title>Deep-cultivation of Planctomycetes and their phenomic and genomic characterization uncovers novel biology.</title>
        <authorList>
            <person name="Wiegand S."/>
            <person name="Jogler M."/>
            <person name="Boedeker C."/>
            <person name="Pinto D."/>
            <person name="Vollmers J."/>
            <person name="Rivas-Marin E."/>
            <person name="Kohn T."/>
            <person name="Peeters S.H."/>
            <person name="Heuer A."/>
            <person name="Rast P."/>
            <person name="Oberbeckmann S."/>
            <person name="Bunk B."/>
            <person name="Jeske O."/>
            <person name="Meyerdierks A."/>
            <person name="Storesund J.E."/>
            <person name="Kallscheuer N."/>
            <person name="Luecker S."/>
            <person name="Lage O.M."/>
            <person name="Pohl T."/>
            <person name="Merkel B.J."/>
            <person name="Hornburger P."/>
            <person name="Mueller R.-W."/>
            <person name="Bruemmer F."/>
            <person name="Labrenz M."/>
            <person name="Spormann A.M."/>
            <person name="Op den Camp H."/>
            <person name="Overmann J."/>
            <person name="Amann R."/>
            <person name="Jetten M.S.M."/>
            <person name="Mascher T."/>
            <person name="Medema M.H."/>
            <person name="Devos D.P."/>
            <person name="Kaster A.-K."/>
            <person name="Ovreas L."/>
            <person name="Rohde M."/>
            <person name="Galperin M.Y."/>
            <person name="Jogler C."/>
        </authorList>
    </citation>
    <scope>NUCLEOTIDE SEQUENCE [LARGE SCALE GENOMIC DNA]</scope>
    <source>
        <strain evidence="3 4">Pan216</strain>
    </source>
</reference>
<dbReference type="Proteomes" id="UP000317093">
    <property type="component" value="Chromosome"/>
</dbReference>
<dbReference type="RefSeq" id="WP_419193222.1">
    <property type="nucleotide sequence ID" value="NZ_CP036279.1"/>
</dbReference>
<dbReference type="EMBL" id="CP036279">
    <property type="protein sequence ID" value="QDU59932.1"/>
    <property type="molecule type" value="Genomic_DNA"/>
</dbReference>
<evidence type="ECO:0000313" key="3">
    <source>
        <dbReference type="EMBL" id="QDU59932.1"/>
    </source>
</evidence>
<dbReference type="GO" id="GO:0015074">
    <property type="term" value="P:DNA integration"/>
    <property type="evidence" value="ECO:0007669"/>
    <property type="project" value="InterPro"/>
</dbReference>
<dbReference type="KEGG" id="knv:Pan216_07670"/>
<protein>
    <submittedName>
        <fullName evidence="3">Phage integrase family protein</fullName>
    </submittedName>
</protein>
<evidence type="ECO:0000313" key="4">
    <source>
        <dbReference type="Proteomes" id="UP000317093"/>
    </source>
</evidence>
<gene>
    <name evidence="3" type="ORF">Pan216_07670</name>
</gene>
<evidence type="ECO:0000259" key="2">
    <source>
        <dbReference type="Pfam" id="PF00589"/>
    </source>
</evidence>
<dbReference type="InterPro" id="IPR013762">
    <property type="entry name" value="Integrase-like_cat_sf"/>
</dbReference>
<accession>A0A518AYZ8</accession>
<dbReference type="InterPro" id="IPR002104">
    <property type="entry name" value="Integrase_catalytic"/>
</dbReference>
<feature type="domain" description="Tyr recombinase" evidence="2">
    <location>
        <begin position="26"/>
        <end position="68"/>
    </location>
</feature>
<dbReference type="InterPro" id="IPR011010">
    <property type="entry name" value="DNA_brk_join_enz"/>
</dbReference>
<evidence type="ECO:0000256" key="1">
    <source>
        <dbReference type="ARBA" id="ARBA00023172"/>
    </source>
</evidence>
<dbReference type="GO" id="GO:0006310">
    <property type="term" value="P:DNA recombination"/>
    <property type="evidence" value="ECO:0007669"/>
    <property type="project" value="UniProtKB-KW"/>
</dbReference>
<dbReference type="SUPFAM" id="SSF56349">
    <property type="entry name" value="DNA breaking-rejoining enzymes"/>
    <property type="match status" value="1"/>
</dbReference>
<sequence>MIREVLFPLADRFPTAEGDIGFIHGRLHSFRHFFCSMCANRGVGQQVVRRWLGHKESRMVDHYYHLHDDEARRQMQRLRLFGEADGNGAVGQ</sequence>
<name>A0A518AYZ8_9BACT</name>
<dbReference type="AlphaFoldDB" id="A0A518AYZ8"/>
<dbReference type="GO" id="GO:0003677">
    <property type="term" value="F:DNA binding"/>
    <property type="evidence" value="ECO:0007669"/>
    <property type="project" value="InterPro"/>
</dbReference>
<proteinExistence type="predicted"/>
<dbReference type="Pfam" id="PF00589">
    <property type="entry name" value="Phage_integrase"/>
    <property type="match status" value="1"/>
</dbReference>
<dbReference type="Gene3D" id="1.10.443.10">
    <property type="entry name" value="Intergrase catalytic core"/>
    <property type="match status" value="1"/>
</dbReference>
<organism evidence="3 4">
    <name type="scientific">Kolteria novifilia</name>
    <dbReference type="NCBI Taxonomy" id="2527975"/>
    <lineage>
        <taxon>Bacteria</taxon>
        <taxon>Pseudomonadati</taxon>
        <taxon>Planctomycetota</taxon>
        <taxon>Planctomycetia</taxon>
        <taxon>Kolteriales</taxon>
        <taxon>Kolteriaceae</taxon>
        <taxon>Kolteria</taxon>
    </lineage>
</organism>